<dbReference type="RefSeq" id="XP_065459614.1">
    <property type="nucleotide sequence ID" value="XM_065603542.1"/>
</dbReference>
<evidence type="ECO:0000313" key="3">
    <source>
        <dbReference type="Proteomes" id="UP001302367"/>
    </source>
</evidence>
<proteinExistence type="predicted"/>
<dbReference type="EMBL" id="CP134192">
    <property type="protein sequence ID" value="WPB07731.1"/>
    <property type="molecule type" value="Genomic_DNA"/>
</dbReference>
<dbReference type="GeneID" id="90644847"/>
<sequence length="108" mass="11808">MADAWSRELRKRPLSSFDGTPLSSGEPGPLGDKQSSRPASAVPILQIELPKYKAILETGYYIERNSMRFRHPPLPQAVSPRPGPDVLLSGLDFSGSIFSVPLRSGFVL</sequence>
<name>A0ABZ0P7T4_CERBT</name>
<feature type="region of interest" description="Disordered" evidence="1">
    <location>
        <begin position="1"/>
        <end position="39"/>
    </location>
</feature>
<organism evidence="2 3">
    <name type="scientific">Cercospora beticola</name>
    <name type="common">Sugarbeet leaf spot fungus</name>
    <dbReference type="NCBI Taxonomy" id="122368"/>
    <lineage>
        <taxon>Eukaryota</taxon>
        <taxon>Fungi</taxon>
        <taxon>Dikarya</taxon>
        <taxon>Ascomycota</taxon>
        <taxon>Pezizomycotina</taxon>
        <taxon>Dothideomycetes</taxon>
        <taxon>Dothideomycetidae</taxon>
        <taxon>Mycosphaerellales</taxon>
        <taxon>Mycosphaerellaceae</taxon>
        <taxon>Cercospora</taxon>
    </lineage>
</organism>
<reference evidence="2 3" key="1">
    <citation type="submission" date="2023-09" db="EMBL/GenBank/DDBJ databases">
        <title>Complete-Gapless Cercospora beticola genome.</title>
        <authorList>
            <person name="Wyatt N.A."/>
            <person name="Spanner R.E."/>
            <person name="Bolton M.D."/>
        </authorList>
    </citation>
    <scope>NUCLEOTIDE SEQUENCE [LARGE SCALE GENOMIC DNA]</scope>
    <source>
        <strain evidence="2">Cb09-40</strain>
    </source>
</reference>
<protein>
    <submittedName>
        <fullName evidence="2">Uncharacterized protein</fullName>
    </submittedName>
</protein>
<evidence type="ECO:0000256" key="1">
    <source>
        <dbReference type="SAM" id="MobiDB-lite"/>
    </source>
</evidence>
<accession>A0ABZ0P7T4</accession>
<dbReference type="Proteomes" id="UP001302367">
    <property type="component" value="Chromosome 9"/>
</dbReference>
<evidence type="ECO:0000313" key="2">
    <source>
        <dbReference type="EMBL" id="WPB07731.1"/>
    </source>
</evidence>
<keyword evidence="3" id="KW-1185">Reference proteome</keyword>
<gene>
    <name evidence="2" type="ORF">RHO25_012394</name>
</gene>